<organism evidence="5 6">
    <name type="scientific">Roseateles saccharophilus</name>
    <name type="common">Pseudomonas saccharophila</name>
    <dbReference type="NCBI Taxonomy" id="304"/>
    <lineage>
        <taxon>Bacteria</taxon>
        <taxon>Pseudomonadati</taxon>
        <taxon>Pseudomonadota</taxon>
        <taxon>Betaproteobacteria</taxon>
        <taxon>Burkholderiales</taxon>
        <taxon>Sphaerotilaceae</taxon>
        <taxon>Roseateles</taxon>
    </lineage>
</organism>
<keyword evidence="6" id="KW-1185">Reference proteome</keyword>
<evidence type="ECO:0000256" key="3">
    <source>
        <dbReference type="ARBA" id="ARBA00022840"/>
    </source>
</evidence>
<dbReference type="Proteomes" id="UP001180453">
    <property type="component" value="Unassembled WGS sequence"/>
</dbReference>
<dbReference type="SMART" id="SM00382">
    <property type="entry name" value="AAA"/>
    <property type="match status" value="1"/>
</dbReference>
<dbReference type="InterPro" id="IPR050221">
    <property type="entry name" value="26S_Proteasome_ATPase"/>
</dbReference>
<evidence type="ECO:0000313" key="5">
    <source>
        <dbReference type="EMBL" id="MDR7271949.1"/>
    </source>
</evidence>
<dbReference type="CDD" id="cd19481">
    <property type="entry name" value="RecA-like_protease"/>
    <property type="match status" value="1"/>
</dbReference>
<keyword evidence="3" id="KW-0067">ATP-binding</keyword>
<dbReference type="InterPro" id="IPR003593">
    <property type="entry name" value="AAA+_ATPase"/>
</dbReference>
<evidence type="ECO:0000313" key="6">
    <source>
        <dbReference type="Proteomes" id="UP001180453"/>
    </source>
</evidence>
<proteinExistence type="inferred from homology"/>
<sequence length="651" mass="68455">MNAADLPPQLTMRPRDFGLAALGALLIHPGDPAAAPEERFLRDALAAAGGADWCLHALASLDKDAALARARHAFGLSAIETLALALVASVEDDPLVCRVIAWMQSPQPSPRPTLALLARAFAPLLEGFSVADPQRGEAATLHGLAYGPATRHGLLQAEEPNASRPLCETTLRVPAPIAAALAGVACDWPGAPVPALWPVAAVPALDTALADWARDLAAMPRSGLVIRSAAPHEARGLAADLVRRLGAEPAWFSSTEALPPGAEAWLVLTGRVPVFEIDGAPGAVITLPALAVYDGPALVVTGLDGGVRRDGPMADWRVPLPDAATRAALWHEALADTALAAQATERYRAGYAQISDHARLARLLGAGRATAESLHRAALMTPSGRALDALAQPLSEAVPDAALIASPALRAELERIVQRCAQRETLHAGLGAAARTRASDGVRMLFTGGSGTGKSLAGQWLAHRLGLPIYRVDLAAMLSKWIGDTEKNLAELLARAEHADAVLLFDEADTLFGKRTEVASANDRFANAQTNYLLQRIETHSGIVVLTSNSRARFDPAFARRLDFIIDFVAPDATARRSLWQAHLGDASDCSAADLNRLAALGDFAGGHVRNAVLAAAAQARARGERIAYADIADGLRAEYRKLGRSAPSDL</sequence>
<dbReference type="InterPro" id="IPR027417">
    <property type="entry name" value="P-loop_NTPase"/>
</dbReference>
<reference evidence="5 6" key="1">
    <citation type="submission" date="2023-07" db="EMBL/GenBank/DDBJ databases">
        <title>Sorghum-associated microbial communities from plants grown in Nebraska, USA.</title>
        <authorList>
            <person name="Schachtman D."/>
        </authorList>
    </citation>
    <scope>NUCLEOTIDE SEQUENCE [LARGE SCALE GENOMIC DNA]</scope>
    <source>
        <strain evidence="5 6">BE314</strain>
    </source>
</reference>
<evidence type="ECO:0000256" key="2">
    <source>
        <dbReference type="ARBA" id="ARBA00022741"/>
    </source>
</evidence>
<dbReference type="PANTHER" id="PTHR23073">
    <property type="entry name" value="26S PROTEASOME REGULATORY SUBUNIT"/>
    <property type="match status" value="1"/>
</dbReference>
<comment type="caution">
    <text evidence="5">The sequence shown here is derived from an EMBL/GenBank/DDBJ whole genome shotgun (WGS) entry which is preliminary data.</text>
</comment>
<accession>A0ABU1YSW5</accession>
<name>A0ABU1YSW5_ROSSA</name>
<evidence type="ECO:0000259" key="4">
    <source>
        <dbReference type="SMART" id="SM00382"/>
    </source>
</evidence>
<comment type="similarity">
    <text evidence="1">Belongs to the AAA ATPase family.</text>
</comment>
<dbReference type="EMBL" id="JAVDXU010000004">
    <property type="protein sequence ID" value="MDR7271949.1"/>
    <property type="molecule type" value="Genomic_DNA"/>
</dbReference>
<feature type="domain" description="AAA+ ATPase" evidence="4">
    <location>
        <begin position="440"/>
        <end position="572"/>
    </location>
</feature>
<dbReference type="Gene3D" id="3.40.50.300">
    <property type="entry name" value="P-loop containing nucleotide triphosphate hydrolases"/>
    <property type="match status" value="1"/>
</dbReference>
<protein>
    <recommendedName>
        <fullName evidence="4">AAA+ ATPase domain-containing protein</fullName>
    </recommendedName>
</protein>
<dbReference type="RefSeq" id="WP_310270134.1">
    <property type="nucleotide sequence ID" value="NZ_JAVDXU010000004.1"/>
</dbReference>
<dbReference type="InterPro" id="IPR003959">
    <property type="entry name" value="ATPase_AAA_core"/>
</dbReference>
<keyword evidence="2" id="KW-0547">Nucleotide-binding</keyword>
<dbReference type="SUPFAM" id="SSF52540">
    <property type="entry name" value="P-loop containing nucleoside triphosphate hydrolases"/>
    <property type="match status" value="1"/>
</dbReference>
<evidence type="ECO:0000256" key="1">
    <source>
        <dbReference type="ARBA" id="ARBA00006914"/>
    </source>
</evidence>
<gene>
    <name evidence="5" type="ORF">J2X20_004623</name>
</gene>
<dbReference type="Pfam" id="PF00004">
    <property type="entry name" value="AAA"/>
    <property type="match status" value="1"/>
</dbReference>